<evidence type="ECO:0000313" key="2">
    <source>
        <dbReference type="EMBL" id="MFD2573262.1"/>
    </source>
</evidence>
<keyword evidence="1" id="KW-0472">Membrane</keyword>
<feature type="transmembrane region" description="Helical" evidence="1">
    <location>
        <begin position="117"/>
        <end position="134"/>
    </location>
</feature>
<dbReference type="Proteomes" id="UP001597469">
    <property type="component" value="Unassembled WGS sequence"/>
</dbReference>
<keyword evidence="3" id="KW-1185">Reference proteome</keyword>
<sequence>MKAEVVNSLDNPRQLEKLYRDDKVSFKREFNSVYPTIKDNTVAQIWYERLNFENEALSWGSGRELFFVIVASFVAGLIAKLPTFFAINPEYFYPRNIGFIVFPFLMAYFAWKQTLPLKIIFPVFLIIVASVIYINVLPNNDKSGTLILACIHLPLFLWSILGFTYVSGDLKNGQGRLNFLRYNGDLVVMTTIILIAGGGLTVITLGLYELIGLKIGEFYFQNIAIWGLAAAPLVGTYLVQTNPQLVNMVSPVVAKIFTPLVFTTLVIYLIAVIYTGKDPYNDREFLLIFNLLLIGVMALILFSIAGTAKNSESRILTFMLFGLSIVTIVLNGIALSAIVFRISEWGITPNKLAVLGGNILILINLLLVTYRLFKTVNDQNQIETVESSIASFLPIYSLWTIVVIFLFPLLFSFK</sequence>
<feature type="transmembrane region" description="Helical" evidence="1">
    <location>
        <begin position="186"/>
        <end position="211"/>
    </location>
</feature>
<feature type="transmembrane region" description="Helical" evidence="1">
    <location>
        <begin position="92"/>
        <end position="111"/>
    </location>
</feature>
<feature type="transmembrane region" description="Helical" evidence="1">
    <location>
        <begin position="286"/>
        <end position="306"/>
    </location>
</feature>
<feature type="transmembrane region" description="Helical" evidence="1">
    <location>
        <begin position="352"/>
        <end position="373"/>
    </location>
</feature>
<feature type="transmembrane region" description="Helical" evidence="1">
    <location>
        <begin position="65"/>
        <end position="85"/>
    </location>
</feature>
<feature type="transmembrane region" description="Helical" evidence="1">
    <location>
        <begin position="146"/>
        <end position="166"/>
    </location>
</feature>
<keyword evidence="1" id="KW-1133">Transmembrane helix</keyword>
<feature type="transmembrane region" description="Helical" evidence="1">
    <location>
        <begin position="223"/>
        <end position="240"/>
    </location>
</feature>
<keyword evidence="1" id="KW-0812">Transmembrane</keyword>
<reference evidence="3" key="1">
    <citation type="journal article" date="2019" name="Int. J. Syst. Evol. Microbiol.">
        <title>The Global Catalogue of Microorganisms (GCM) 10K type strain sequencing project: providing services to taxonomists for standard genome sequencing and annotation.</title>
        <authorList>
            <consortium name="The Broad Institute Genomics Platform"/>
            <consortium name="The Broad Institute Genome Sequencing Center for Infectious Disease"/>
            <person name="Wu L."/>
            <person name="Ma J."/>
        </authorList>
    </citation>
    <scope>NUCLEOTIDE SEQUENCE [LARGE SCALE GENOMIC DNA]</scope>
    <source>
        <strain evidence="3">KCTC 42805</strain>
    </source>
</reference>
<evidence type="ECO:0000313" key="3">
    <source>
        <dbReference type="Proteomes" id="UP001597469"/>
    </source>
</evidence>
<feature type="transmembrane region" description="Helical" evidence="1">
    <location>
        <begin position="252"/>
        <end position="274"/>
    </location>
</feature>
<proteinExistence type="predicted"/>
<evidence type="ECO:0000256" key="1">
    <source>
        <dbReference type="SAM" id="Phobius"/>
    </source>
</evidence>
<gene>
    <name evidence="2" type="ORF">ACFSUS_21650</name>
</gene>
<dbReference type="EMBL" id="JBHULN010000016">
    <property type="protein sequence ID" value="MFD2573262.1"/>
    <property type="molecule type" value="Genomic_DNA"/>
</dbReference>
<feature type="transmembrane region" description="Helical" evidence="1">
    <location>
        <begin position="393"/>
        <end position="413"/>
    </location>
</feature>
<evidence type="ECO:0008006" key="4">
    <source>
        <dbReference type="Google" id="ProtNLM"/>
    </source>
</evidence>
<feature type="transmembrane region" description="Helical" evidence="1">
    <location>
        <begin position="318"/>
        <end position="340"/>
    </location>
</feature>
<accession>A0ABW5MCJ0</accession>
<comment type="caution">
    <text evidence="2">The sequence shown here is derived from an EMBL/GenBank/DDBJ whole genome shotgun (WGS) entry which is preliminary data.</text>
</comment>
<organism evidence="2 3">
    <name type="scientific">Spirosoma soli</name>
    <dbReference type="NCBI Taxonomy" id="1770529"/>
    <lineage>
        <taxon>Bacteria</taxon>
        <taxon>Pseudomonadati</taxon>
        <taxon>Bacteroidota</taxon>
        <taxon>Cytophagia</taxon>
        <taxon>Cytophagales</taxon>
        <taxon>Cytophagaceae</taxon>
        <taxon>Spirosoma</taxon>
    </lineage>
</organism>
<name>A0ABW5MCJ0_9BACT</name>
<protein>
    <recommendedName>
        <fullName evidence="4">DUF4153 domain-containing protein</fullName>
    </recommendedName>
</protein>
<dbReference type="RefSeq" id="WP_381525858.1">
    <property type="nucleotide sequence ID" value="NZ_JBHULN010000016.1"/>
</dbReference>